<evidence type="ECO:0000313" key="11">
    <source>
        <dbReference type="Proteomes" id="UP001628193"/>
    </source>
</evidence>
<sequence length="342" mass="37607">MSKPIVFSGAQPTGQLTLGNYLGALRQWTRMQEDHDCIFCVVDLHALTVRQDPAIFRERILDLAALYLACGIDPDKSVIFIQSHVPAHAELAWLLSTFTMMGELDRMTQFKDKARSHAHNVNAGLYTYPVLMAADILLYGTHRVPVGEDQKQHLELSRDVAVRFNGLHGPVFVVPEPLVTGGGAARIKDLQEPTKKMSKSVESDLAKVMILDTPDAILKKFKKAVTDGLGVISDDEANQPGVVNLLNIWRAARNASMEEALAHFSHNMYGKLKVETAEAVIALLDPVRNRFNELRSDPAELEGILNRGANQALERAEGMMKRVMTALGLPLHAGRFGGLGGK</sequence>
<feature type="binding site" evidence="8">
    <location>
        <begin position="11"/>
        <end position="13"/>
    </location>
    <ligand>
        <name>ATP</name>
        <dbReference type="ChEBI" id="CHEBI:30616"/>
    </ligand>
</feature>
<feature type="binding site" evidence="8">
    <location>
        <begin position="147"/>
        <end position="149"/>
    </location>
    <ligand>
        <name>ATP</name>
        <dbReference type="ChEBI" id="CHEBI:30616"/>
    </ligand>
</feature>
<dbReference type="HAMAP" id="MF_00140_B">
    <property type="entry name" value="Trp_tRNA_synth_B"/>
    <property type="match status" value="1"/>
</dbReference>
<feature type="binding site" evidence="8">
    <location>
        <begin position="196"/>
        <end position="200"/>
    </location>
    <ligand>
        <name>ATP</name>
        <dbReference type="ChEBI" id="CHEBI:30616"/>
    </ligand>
</feature>
<gene>
    <name evidence="8 10" type="primary">trpS</name>
    <name evidence="10" type="ORF">SIID45300_01112</name>
</gene>
<dbReference type="Proteomes" id="UP001628193">
    <property type="component" value="Unassembled WGS sequence"/>
</dbReference>
<feature type="binding site" evidence="8">
    <location>
        <position position="135"/>
    </location>
    <ligand>
        <name>L-tryptophan</name>
        <dbReference type="ChEBI" id="CHEBI:57912"/>
    </ligand>
</feature>
<comment type="similarity">
    <text evidence="1 8 9">Belongs to the class-I aminoacyl-tRNA synthetase family.</text>
</comment>
<feature type="binding site" evidence="8">
    <location>
        <position position="187"/>
    </location>
    <ligand>
        <name>ATP</name>
        <dbReference type="ChEBI" id="CHEBI:30616"/>
    </ligand>
</feature>
<evidence type="ECO:0000313" key="10">
    <source>
        <dbReference type="EMBL" id="GAB0056800.1"/>
    </source>
</evidence>
<proteinExistence type="inferred from homology"/>
<dbReference type="PROSITE" id="PS00178">
    <property type="entry name" value="AA_TRNA_LIGASE_I"/>
    <property type="match status" value="1"/>
</dbReference>
<keyword evidence="3 8" id="KW-0547">Nucleotide-binding</keyword>
<keyword evidence="5 8" id="KW-0648">Protein biosynthesis</keyword>
<dbReference type="NCBIfam" id="TIGR00233">
    <property type="entry name" value="trpS"/>
    <property type="match status" value="1"/>
</dbReference>
<dbReference type="PANTHER" id="PTHR43766:SF1">
    <property type="entry name" value="TRYPTOPHAN--TRNA LIGASE, MITOCHONDRIAL"/>
    <property type="match status" value="1"/>
</dbReference>
<keyword evidence="6 8" id="KW-0030">Aminoacyl-tRNA synthetase</keyword>
<organism evidence="10 11">
    <name type="scientific">Candidatus Magnetaquiglobus chichijimensis</name>
    <dbReference type="NCBI Taxonomy" id="3141448"/>
    <lineage>
        <taxon>Bacteria</taxon>
        <taxon>Pseudomonadati</taxon>
        <taxon>Pseudomonadota</taxon>
        <taxon>Magnetococcia</taxon>
        <taxon>Magnetococcales</taxon>
        <taxon>Candidatus Magnetaquicoccaceae</taxon>
        <taxon>Candidatus Magnetaquiglobus</taxon>
    </lineage>
</organism>
<comment type="caution">
    <text evidence="10">The sequence shown here is derived from an EMBL/GenBank/DDBJ whole genome shotgun (WGS) entry which is preliminary data.</text>
</comment>
<feature type="short sequence motif" description="'HIGH' region" evidence="8">
    <location>
        <begin position="12"/>
        <end position="20"/>
    </location>
</feature>
<protein>
    <recommendedName>
        <fullName evidence="8">Tryptophan--tRNA ligase</fullName>
        <ecNumber evidence="8">6.1.1.2</ecNumber>
    </recommendedName>
    <alternativeName>
        <fullName evidence="8">Tryptophanyl-tRNA synthetase</fullName>
        <shortName evidence="8">TrpRS</shortName>
    </alternativeName>
</protein>
<dbReference type="Gene3D" id="3.40.50.620">
    <property type="entry name" value="HUPs"/>
    <property type="match status" value="1"/>
</dbReference>
<comment type="subcellular location">
    <subcellularLocation>
        <location evidence="8">Cytoplasm</location>
    </subcellularLocation>
</comment>
<keyword evidence="8" id="KW-0963">Cytoplasm</keyword>
<feature type="short sequence motif" description="'KMSKS' region" evidence="8">
    <location>
        <begin position="196"/>
        <end position="200"/>
    </location>
</feature>
<evidence type="ECO:0000256" key="1">
    <source>
        <dbReference type="ARBA" id="ARBA00005594"/>
    </source>
</evidence>
<dbReference type="InterPro" id="IPR001412">
    <property type="entry name" value="aa-tRNA-synth_I_CS"/>
</dbReference>
<dbReference type="PANTHER" id="PTHR43766">
    <property type="entry name" value="TRYPTOPHAN--TRNA LIGASE, MITOCHONDRIAL"/>
    <property type="match status" value="1"/>
</dbReference>
<dbReference type="InterPro" id="IPR050203">
    <property type="entry name" value="Trp-tRNA_synthetase"/>
</dbReference>
<dbReference type="EC" id="6.1.1.2" evidence="8"/>
<evidence type="ECO:0000256" key="4">
    <source>
        <dbReference type="ARBA" id="ARBA00022840"/>
    </source>
</evidence>
<keyword evidence="4 8" id="KW-0067">ATP-binding</keyword>
<name>A0ABQ0C7D0_9PROT</name>
<evidence type="ECO:0000256" key="6">
    <source>
        <dbReference type="ARBA" id="ARBA00023146"/>
    </source>
</evidence>
<dbReference type="InterPro" id="IPR002306">
    <property type="entry name" value="Trp-tRNA-ligase"/>
</dbReference>
<comment type="catalytic activity">
    <reaction evidence="7 8">
        <text>tRNA(Trp) + L-tryptophan + ATP = L-tryptophyl-tRNA(Trp) + AMP + diphosphate + H(+)</text>
        <dbReference type="Rhea" id="RHEA:24080"/>
        <dbReference type="Rhea" id="RHEA-COMP:9671"/>
        <dbReference type="Rhea" id="RHEA-COMP:9705"/>
        <dbReference type="ChEBI" id="CHEBI:15378"/>
        <dbReference type="ChEBI" id="CHEBI:30616"/>
        <dbReference type="ChEBI" id="CHEBI:33019"/>
        <dbReference type="ChEBI" id="CHEBI:57912"/>
        <dbReference type="ChEBI" id="CHEBI:78442"/>
        <dbReference type="ChEBI" id="CHEBI:78535"/>
        <dbReference type="ChEBI" id="CHEBI:456215"/>
        <dbReference type="EC" id="6.1.1.2"/>
    </reaction>
</comment>
<evidence type="ECO:0000256" key="9">
    <source>
        <dbReference type="RuleBase" id="RU363036"/>
    </source>
</evidence>
<dbReference type="InterPro" id="IPR002305">
    <property type="entry name" value="aa-tRNA-synth_Ic"/>
</dbReference>
<dbReference type="Pfam" id="PF00579">
    <property type="entry name" value="tRNA-synt_1b"/>
    <property type="match status" value="1"/>
</dbReference>
<evidence type="ECO:0000256" key="8">
    <source>
        <dbReference type="HAMAP-Rule" id="MF_00140"/>
    </source>
</evidence>
<comment type="subunit">
    <text evidence="8">Homodimer.</text>
</comment>
<feature type="binding site" evidence="8">
    <location>
        <begin position="19"/>
        <end position="20"/>
    </location>
    <ligand>
        <name>ATP</name>
        <dbReference type="ChEBI" id="CHEBI:30616"/>
    </ligand>
</feature>
<dbReference type="InterPro" id="IPR024109">
    <property type="entry name" value="Trp-tRNA-ligase_bac-type"/>
</dbReference>
<evidence type="ECO:0000256" key="7">
    <source>
        <dbReference type="ARBA" id="ARBA00049929"/>
    </source>
</evidence>
<comment type="function">
    <text evidence="8">Catalyzes the attachment of tryptophan to tRNA(Trp).</text>
</comment>
<dbReference type="CDD" id="cd00806">
    <property type="entry name" value="TrpRS_core"/>
    <property type="match status" value="1"/>
</dbReference>
<dbReference type="Gene3D" id="1.10.240.10">
    <property type="entry name" value="Tyrosyl-Transfer RNA Synthetase"/>
    <property type="match status" value="1"/>
</dbReference>
<dbReference type="GO" id="GO:0004830">
    <property type="term" value="F:tryptophan-tRNA ligase activity"/>
    <property type="evidence" value="ECO:0007669"/>
    <property type="project" value="UniProtKB-EC"/>
</dbReference>
<evidence type="ECO:0000256" key="5">
    <source>
        <dbReference type="ARBA" id="ARBA00022917"/>
    </source>
</evidence>
<reference evidence="10 11" key="1">
    <citation type="submission" date="2024-09" db="EMBL/GenBank/DDBJ databases">
        <title>Draft genome sequence of Candidatus Magnetaquicoccaceae bacterium FCR-1.</title>
        <authorList>
            <person name="Shimoshige H."/>
            <person name="Shimamura S."/>
            <person name="Taoka A."/>
            <person name="Kobayashi H."/>
            <person name="Maekawa T."/>
        </authorList>
    </citation>
    <scope>NUCLEOTIDE SEQUENCE [LARGE SCALE GENOMIC DNA]</scope>
    <source>
        <strain evidence="10 11">FCR-1</strain>
    </source>
</reference>
<evidence type="ECO:0000256" key="2">
    <source>
        <dbReference type="ARBA" id="ARBA00022598"/>
    </source>
</evidence>
<dbReference type="PRINTS" id="PR01039">
    <property type="entry name" value="TRNASYNTHTRP"/>
</dbReference>
<evidence type="ECO:0000256" key="3">
    <source>
        <dbReference type="ARBA" id="ARBA00022741"/>
    </source>
</evidence>
<dbReference type="EMBL" id="BAAFGK010000004">
    <property type="protein sequence ID" value="GAB0056800.1"/>
    <property type="molecule type" value="Genomic_DNA"/>
</dbReference>
<dbReference type="RefSeq" id="WP_420904522.1">
    <property type="nucleotide sequence ID" value="NZ_BAAFGK010000004.1"/>
</dbReference>
<keyword evidence="2 8" id="KW-0436">Ligase</keyword>
<dbReference type="InterPro" id="IPR014729">
    <property type="entry name" value="Rossmann-like_a/b/a_fold"/>
</dbReference>
<keyword evidence="11" id="KW-1185">Reference proteome</keyword>
<dbReference type="SUPFAM" id="SSF52374">
    <property type="entry name" value="Nucleotidylyl transferase"/>
    <property type="match status" value="1"/>
</dbReference>
<accession>A0ABQ0C7D0</accession>